<sequence>MKNRIVDVRARVAVSVLGLGLAGSVLAASLPDEPGSKDHPMLTRFAGAQIRAYQQVDYDEAILPNQPIATNHSPKTLALEGKITRIAYRIPGQKSVLEISRNYEAALQNGGFQTLFSCKGNDQCGPEFQSYVINGGKVRLAGQGDAAFNDGFRAILAKKATPKGDVYVFLDIMSDPSNNLSAIYQQVVETKAMQTGQVSVIDAKTMQTSIASTGKVAIYGVYFDTDKAEVKTESKPALDEMAKLLKADPKLKVYIVGHTDNQGALARNLDLSQKRADAVVQALTASYKIPAARLTAKGVGSLSPVASNDDDAGRGKNRRVELVKQ</sequence>
<feature type="signal peptide" evidence="6">
    <location>
        <begin position="1"/>
        <end position="27"/>
    </location>
</feature>
<evidence type="ECO:0000313" key="9">
    <source>
        <dbReference type="Proteomes" id="UP001216674"/>
    </source>
</evidence>
<dbReference type="EMBL" id="JARJLM010000639">
    <property type="protein sequence ID" value="MDF3838929.1"/>
    <property type="molecule type" value="Genomic_DNA"/>
</dbReference>
<keyword evidence="2 4" id="KW-0472">Membrane</keyword>
<evidence type="ECO:0000256" key="6">
    <source>
        <dbReference type="SAM" id="SignalP"/>
    </source>
</evidence>
<reference evidence="8 9" key="1">
    <citation type="submission" date="2023-03" db="EMBL/GenBank/DDBJ databases">
        <title>Draft assemblies of triclosan tolerant bacteria isolated from returned activated sludge.</title>
        <authorList>
            <person name="Van Hamelsveld S."/>
        </authorList>
    </citation>
    <scope>NUCLEOTIDE SEQUENCE [LARGE SCALE GENOMIC DNA]</scope>
    <source>
        <strain evidence="8 9">GW210010_S58</strain>
    </source>
</reference>
<evidence type="ECO:0000256" key="5">
    <source>
        <dbReference type="SAM" id="MobiDB-lite"/>
    </source>
</evidence>
<keyword evidence="9" id="KW-1185">Reference proteome</keyword>
<dbReference type="InterPro" id="IPR006665">
    <property type="entry name" value="OmpA-like"/>
</dbReference>
<accession>A0ABT6B2H7</accession>
<feature type="chain" id="PRO_5047412821" evidence="6">
    <location>
        <begin position="28"/>
        <end position="325"/>
    </location>
</feature>
<dbReference type="Gene3D" id="3.30.1330.60">
    <property type="entry name" value="OmpA-like domain"/>
    <property type="match status" value="1"/>
</dbReference>
<feature type="compositionally biased region" description="Basic and acidic residues" evidence="5">
    <location>
        <begin position="311"/>
        <end position="325"/>
    </location>
</feature>
<evidence type="ECO:0000313" key="8">
    <source>
        <dbReference type="EMBL" id="MDF3838929.1"/>
    </source>
</evidence>
<evidence type="ECO:0000256" key="2">
    <source>
        <dbReference type="ARBA" id="ARBA00023136"/>
    </source>
</evidence>
<dbReference type="CDD" id="cd07185">
    <property type="entry name" value="OmpA_C-like"/>
    <property type="match status" value="1"/>
</dbReference>
<protein>
    <submittedName>
        <fullName evidence="8">DUF4892 domain-containing protein</fullName>
    </submittedName>
</protein>
<dbReference type="PANTHER" id="PTHR30329:SF21">
    <property type="entry name" value="LIPOPROTEIN YIAD-RELATED"/>
    <property type="match status" value="1"/>
</dbReference>
<dbReference type="Pfam" id="PF00691">
    <property type="entry name" value="OmpA"/>
    <property type="match status" value="1"/>
</dbReference>
<gene>
    <name evidence="8" type="ORF">P3W85_39240</name>
</gene>
<dbReference type="SUPFAM" id="SSF103088">
    <property type="entry name" value="OmpA-like"/>
    <property type="match status" value="1"/>
</dbReference>
<comment type="caution">
    <text evidence="8">The sequence shown here is derived from an EMBL/GenBank/DDBJ whole genome shotgun (WGS) entry which is preliminary data.</text>
</comment>
<dbReference type="PROSITE" id="PS51123">
    <property type="entry name" value="OMPA_2"/>
    <property type="match status" value="1"/>
</dbReference>
<dbReference type="PRINTS" id="PR01021">
    <property type="entry name" value="OMPADOMAIN"/>
</dbReference>
<dbReference type="Proteomes" id="UP001216674">
    <property type="component" value="Unassembled WGS sequence"/>
</dbReference>
<proteinExistence type="predicted"/>
<dbReference type="RefSeq" id="WP_276268767.1">
    <property type="nucleotide sequence ID" value="NZ_JARJLM010000639.1"/>
</dbReference>
<dbReference type="InterPro" id="IPR006664">
    <property type="entry name" value="OMP_bac"/>
</dbReference>
<keyword evidence="6" id="KW-0732">Signal</keyword>
<dbReference type="Pfam" id="PF16234">
    <property type="entry name" value="DUF4892"/>
    <property type="match status" value="1"/>
</dbReference>
<feature type="region of interest" description="Disordered" evidence="5">
    <location>
        <begin position="300"/>
        <end position="325"/>
    </location>
</feature>
<evidence type="ECO:0000256" key="4">
    <source>
        <dbReference type="PROSITE-ProRule" id="PRU00473"/>
    </source>
</evidence>
<keyword evidence="3" id="KW-0998">Cell outer membrane</keyword>
<dbReference type="InterPro" id="IPR032608">
    <property type="entry name" value="DUF4892"/>
</dbReference>
<organism evidence="8 9">
    <name type="scientific">Cupriavidus basilensis</name>
    <dbReference type="NCBI Taxonomy" id="68895"/>
    <lineage>
        <taxon>Bacteria</taxon>
        <taxon>Pseudomonadati</taxon>
        <taxon>Pseudomonadota</taxon>
        <taxon>Betaproteobacteria</taxon>
        <taxon>Burkholderiales</taxon>
        <taxon>Burkholderiaceae</taxon>
        <taxon>Cupriavidus</taxon>
    </lineage>
</organism>
<name>A0ABT6B2H7_9BURK</name>
<dbReference type="PANTHER" id="PTHR30329">
    <property type="entry name" value="STATOR ELEMENT OF FLAGELLAR MOTOR COMPLEX"/>
    <property type="match status" value="1"/>
</dbReference>
<dbReference type="InterPro" id="IPR036737">
    <property type="entry name" value="OmpA-like_sf"/>
</dbReference>
<dbReference type="InterPro" id="IPR050330">
    <property type="entry name" value="Bact_OuterMem_StrucFunc"/>
</dbReference>
<comment type="subcellular location">
    <subcellularLocation>
        <location evidence="1">Cell outer membrane</location>
    </subcellularLocation>
</comment>
<evidence type="ECO:0000256" key="1">
    <source>
        <dbReference type="ARBA" id="ARBA00004442"/>
    </source>
</evidence>
<evidence type="ECO:0000259" key="7">
    <source>
        <dbReference type="PROSITE" id="PS51123"/>
    </source>
</evidence>
<feature type="domain" description="OmpA-like" evidence="7">
    <location>
        <begin position="210"/>
        <end position="325"/>
    </location>
</feature>
<evidence type="ECO:0000256" key="3">
    <source>
        <dbReference type="ARBA" id="ARBA00023237"/>
    </source>
</evidence>